<evidence type="ECO:0000313" key="2">
    <source>
        <dbReference type="Proteomes" id="UP000285343"/>
    </source>
</evidence>
<comment type="caution">
    <text evidence="1">The sequence shown here is derived from an EMBL/GenBank/DDBJ whole genome shotgun (WGS) entry which is preliminary data.</text>
</comment>
<name>A0A412X5F1_BACUN</name>
<dbReference type="Proteomes" id="UP000285343">
    <property type="component" value="Unassembled WGS sequence"/>
</dbReference>
<organism evidence="1 2">
    <name type="scientific">Bacteroides uniformis</name>
    <dbReference type="NCBI Taxonomy" id="820"/>
    <lineage>
        <taxon>Bacteria</taxon>
        <taxon>Pseudomonadati</taxon>
        <taxon>Bacteroidota</taxon>
        <taxon>Bacteroidia</taxon>
        <taxon>Bacteroidales</taxon>
        <taxon>Bacteroidaceae</taxon>
        <taxon>Bacteroides</taxon>
    </lineage>
</organism>
<dbReference type="RefSeq" id="WP_117867165.1">
    <property type="nucleotide sequence ID" value="NZ_QRZC01000042.1"/>
</dbReference>
<reference evidence="1 2" key="1">
    <citation type="submission" date="2018-08" db="EMBL/GenBank/DDBJ databases">
        <title>A genome reference for cultivated species of the human gut microbiota.</title>
        <authorList>
            <person name="Zou Y."/>
            <person name="Xue W."/>
            <person name="Luo G."/>
        </authorList>
    </citation>
    <scope>NUCLEOTIDE SEQUENCE [LARGE SCALE GENOMIC DNA]</scope>
    <source>
        <strain evidence="1 2">AF14-42</strain>
    </source>
</reference>
<evidence type="ECO:0000313" key="1">
    <source>
        <dbReference type="EMBL" id="RGV36054.1"/>
    </source>
</evidence>
<accession>A0A412X5F1</accession>
<protein>
    <submittedName>
        <fullName evidence="1">Uncharacterized protein</fullName>
    </submittedName>
</protein>
<dbReference type="EMBL" id="QRZC01000042">
    <property type="protein sequence ID" value="RGV36054.1"/>
    <property type="molecule type" value="Genomic_DNA"/>
</dbReference>
<gene>
    <name evidence="1" type="ORF">DWW14_21540</name>
</gene>
<sequence>MEFANYNEDYGKNELGNQVENSVTQMSALHSLLVGEELSKEELSFIKEFKCVKDFLEMPINDSKEKNLKEMFAAAIVMAKEKGVVPFETDMSPIAIASAIDEGLTRLKTGYQITTGELDTIEAADILIDKATARIIAIADKAIDHIMPIVVDKLCQVLVKKYPPVTTVVPIIKRTERYITVATKAVVRKGIRAMAGTAKSVVREMAEKPTRVTSKTVRFLKA</sequence>
<proteinExistence type="predicted"/>
<dbReference type="AlphaFoldDB" id="A0A412X5F1"/>